<dbReference type="KEGG" id="ccp:CHC_T00005655001"/>
<name>R7QI55_CHOCR</name>
<protein>
    <submittedName>
        <fullName evidence="1">Uncharacterized protein</fullName>
    </submittedName>
</protein>
<keyword evidence="2" id="KW-1185">Reference proteome</keyword>
<dbReference type="Proteomes" id="UP000012073">
    <property type="component" value="Unassembled WGS sequence"/>
</dbReference>
<dbReference type="Gramene" id="CDF37438">
    <property type="protein sequence ID" value="CDF37438"/>
    <property type="gene ID" value="CHC_T00005655001"/>
</dbReference>
<accession>R7QI55</accession>
<gene>
    <name evidence="1" type="ORF">CHC_T00005655001</name>
</gene>
<organism evidence="1 2">
    <name type="scientific">Chondrus crispus</name>
    <name type="common">Carrageen Irish moss</name>
    <name type="synonym">Polymorpha crispa</name>
    <dbReference type="NCBI Taxonomy" id="2769"/>
    <lineage>
        <taxon>Eukaryota</taxon>
        <taxon>Rhodophyta</taxon>
        <taxon>Florideophyceae</taxon>
        <taxon>Rhodymeniophycidae</taxon>
        <taxon>Gigartinales</taxon>
        <taxon>Gigartinaceae</taxon>
        <taxon>Chondrus</taxon>
    </lineage>
</organism>
<dbReference type="AlphaFoldDB" id="R7QI55"/>
<proteinExistence type="predicted"/>
<reference evidence="2" key="1">
    <citation type="journal article" date="2013" name="Proc. Natl. Acad. Sci. U.S.A.">
        <title>Genome structure and metabolic features in the red seaweed Chondrus crispus shed light on evolution of the Archaeplastida.</title>
        <authorList>
            <person name="Collen J."/>
            <person name="Porcel B."/>
            <person name="Carre W."/>
            <person name="Ball S.G."/>
            <person name="Chaparro C."/>
            <person name="Tonon T."/>
            <person name="Barbeyron T."/>
            <person name="Michel G."/>
            <person name="Noel B."/>
            <person name="Valentin K."/>
            <person name="Elias M."/>
            <person name="Artiguenave F."/>
            <person name="Arun A."/>
            <person name="Aury J.M."/>
            <person name="Barbosa-Neto J.F."/>
            <person name="Bothwell J.H."/>
            <person name="Bouget F.Y."/>
            <person name="Brillet L."/>
            <person name="Cabello-Hurtado F."/>
            <person name="Capella-Gutierrez S."/>
            <person name="Charrier B."/>
            <person name="Cladiere L."/>
            <person name="Cock J.M."/>
            <person name="Coelho S.M."/>
            <person name="Colleoni C."/>
            <person name="Czjzek M."/>
            <person name="Da Silva C."/>
            <person name="Delage L."/>
            <person name="Denoeud F."/>
            <person name="Deschamps P."/>
            <person name="Dittami S.M."/>
            <person name="Gabaldon T."/>
            <person name="Gachon C.M."/>
            <person name="Groisillier A."/>
            <person name="Herve C."/>
            <person name="Jabbari K."/>
            <person name="Katinka M."/>
            <person name="Kloareg B."/>
            <person name="Kowalczyk N."/>
            <person name="Labadie K."/>
            <person name="Leblanc C."/>
            <person name="Lopez P.J."/>
            <person name="McLachlan D.H."/>
            <person name="Meslet-Cladiere L."/>
            <person name="Moustafa A."/>
            <person name="Nehr Z."/>
            <person name="Nyvall Collen P."/>
            <person name="Panaud O."/>
            <person name="Partensky F."/>
            <person name="Poulain J."/>
            <person name="Rensing S.A."/>
            <person name="Rousvoal S."/>
            <person name="Samson G."/>
            <person name="Symeonidi A."/>
            <person name="Weissenbach J."/>
            <person name="Zambounis A."/>
            <person name="Wincker P."/>
            <person name="Boyen C."/>
        </authorList>
    </citation>
    <scope>NUCLEOTIDE SEQUENCE [LARGE SCALE GENOMIC DNA]</scope>
    <source>
        <strain evidence="2">cv. Stackhouse</strain>
    </source>
</reference>
<sequence>MPPILPVPPRLISHRVARLLDPSLPADHHQHLRLPNWTGEPNPLAAHPSCAAHRTPCLSTRWPTKLCHCTHNLLVVTRIFRLHCDSGRSYHLLSDLAPNNRFTRAARLALL</sequence>
<evidence type="ECO:0000313" key="1">
    <source>
        <dbReference type="EMBL" id="CDF37438.1"/>
    </source>
</evidence>
<dbReference type="GeneID" id="17324973"/>
<dbReference type="RefSeq" id="XP_005717257.1">
    <property type="nucleotide sequence ID" value="XM_005717200.1"/>
</dbReference>
<evidence type="ECO:0000313" key="2">
    <source>
        <dbReference type="Proteomes" id="UP000012073"/>
    </source>
</evidence>
<dbReference type="EMBL" id="HG001840">
    <property type="protein sequence ID" value="CDF37438.1"/>
    <property type="molecule type" value="Genomic_DNA"/>
</dbReference>